<keyword evidence="1" id="KW-0732">Signal</keyword>
<dbReference type="KEGG" id="lpy:FIV34_08690"/>
<reference evidence="2 3" key="1">
    <citation type="submission" date="2019-06" db="EMBL/GenBank/DDBJ databases">
        <title>A complete genome sequence for Luteibacter pinisoli MAH-14.</title>
        <authorList>
            <person name="Baltrus D.A."/>
        </authorList>
    </citation>
    <scope>NUCLEOTIDE SEQUENCE [LARGE SCALE GENOMIC DNA]</scope>
    <source>
        <strain evidence="2 3">MAH-14</strain>
    </source>
</reference>
<protein>
    <recommendedName>
        <fullName evidence="4">DUF3108 domain-containing protein</fullName>
    </recommendedName>
</protein>
<gene>
    <name evidence="2" type="ORF">FIV34_08690</name>
</gene>
<dbReference type="OrthoDB" id="1491713at2"/>
<organism evidence="2 3">
    <name type="scientific">Luteibacter pinisoli</name>
    <dbReference type="NCBI Taxonomy" id="2589080"/>
    <lineage>
        <taxon>Bacteria</taxon>
        <taxon>Pseudomonadati</taxon>
        <taxon>Pseudomonadota</taxon>
        <taxon>Gammaproteobacteria</taxon>
        <taxon>Lysobacterales</taxon>
        <taxon>Rhodanobacteraceae</taxon>
        <taxon>Luteibacter</taxon>
    </lineage>
</organism>
<proteinExistence type="predicted"/>
<keyword evidence="3" id="KW-1185">Reference proteome</keyword>
<evidence type="ECO:0000313" key="3">
    <source>
        <dbReference type="Proteomes" id="UP000316093"/>
    </source>
</evidence>
<dbReference type="EMBL" id="CP041046">
    <property type="protein sequence ID" value="QDE39270.1"/>
    <property type="molecule type" value="Genomic_DNA"/>
</dbReference>
<sequence length="247" mass="26716">MTTKRLLVLTALGACGLPLHAADRYAGDATPRGGGALLYHEIHYVDGARHVVSYQCPDGKPFARKVLSSGTDPMRPDVTYEDARQGLHEDVHASGNKIDIRVKRRGGDDQAKTIEVPNGAVIDAGFDAYIRTHWDSLGTGASVPFLVASRFRFYNVQITGGKVSNGKRQLAMKLDTWYAFAVPTINMTYGADDHLLLRYEGMGTVRNAKGKGIDVRIDFPAAGRAMGLPSSAVDDVLHARLDGTCTT</sequence>
<name>A0A4Y5Z1S7_9GAMM</name>
<feature type="chain" id="PRO_5021225291" description="DUF3108 domain-containing protein" evidence="1">
    <location>
        <begin position="22"/>
        <end position="247"/>
    </location>
</feature>
<dbReference type="RefSeq" id="WP_139981626.1">
    <property type="nucleotide sequence ID" value="NZ_CP041046.1"/>
</dbReference>
<evidence type="ECO:0008006" key="4">
    <source>
        <dbReference type="Google" id="ProtNLM"/>
    </source>
</evidence>
<dbReference type="AlphaFoldDB" id="A0A4Y5Z1S7"/>
<evidence type="ECO:0000256" key="1">
    <source>
        <dbReference type="SAM" id="SignalP"/>
    </source>
</evidence>
<feature type="signal peptide" evidence="1">
    <location>
        <begin position="1"/>
        <end position="21"/>
    </location>
</feature>
<dbReference type="Proteomes" id="UP000316093">
    <property type="component" value="Chromosome"/>
</dbReference>
<accession>A0A4Y5Z1S7</accession>
<evidence type="ECO:0000313" key="2">
    <source>
        <dbReference type="EMBL" id="QDE39270.1"/>
    </source>
</evidence>